<dbReference type="CDD" id="cd01127">
    <property type="entry name" value="TrwB_TraG_TraD_VirD4"/>
    <property type="match status" value="1"/>
</dbReference>
<sequence length="816" mass="92563">MNVNQLIYLTIFIIVLLIIGVIIILFFERKRTKGTITRALNMSLFLIKVPLEAKEDFSVEEKKNRIGVMEQFLTSITSLREKASFKQIFYGQPFIALEIAIPFIGSEISFYLAVPRSYETFLEKQIYGFYPKATVERIEDYNIFNPEGFSAGGFFVLEKKSILPLKTYRDLEVDPLESIANALSKIEEIGEGGTIQIILKPAGKNWNKFGLSIIKKMNQGASFKDALKGKPFSKPKPNEPVTQPKVSPADEEIIKYLQAKASKTGFQANIRFVFSAKTEPRAEELLSHAVGAFNQFSAPNLNSLKFKKAKSGKLKKLCFNFSFRLFNHREGMILNSEEIASIFHLPLTRLGSPKLKWLKAKESVPPTNLPKEGVILGQNMFRGEETIVRMLPEDRRRHLYIIGQTGTGKTTLMLDMIRQDIKNGNGLCFIDPHGDSAEKVLGLITPERIEDVVYFNPADVERPMALNILEFDPSHPEHKTFLVNEVINIFKKLWEAIPEAFGPIFEQYMRNALLLVMDDPESGSTLLEVPKVLADEEFRHYKLSKTNNTVVKDFWIKEAEKAGGEAALANIVPYITSKTNIFLANDVMRPILCQQKSAFDFREMMDGKKIFIANLSKGKLGDVNSNLLGLIIVGKILMAALSRVDTSEEKRPDFYLYVDEFQNFTTESIAIILAEARKYRLDLIIAHQFIAQLRENIRDAVIGNVGSMVTFRVGADDAEFLAKQYEPTFSQQDLMNIDNFNAYLKLLINNQTSTPFNIRIPFRKDGNPEIASKIKELSRLKYGREREIVEKEIQERSKVKSDLGGADVLPETPDLR</sequence>
<comment type="caution">
    <text evidence="5">The sequence shown here is derived from an EMBL/GenBank/DDBJ whole genome shotgun (WGS) entry which is preliminary data.</text>
</comment>
<feature type="transmembrane region" description="Helical" evidence="2">
    <location>
        <begin position="6"/>
        <end position="27"/>
    </location>
</feature>
<evidence type="ECO:0000256" key="2">
    <source>
        <dbReference type="SAM" id="Phobius"/>
    </source>
</evidence>
<dbReference type="PANTHER" id="PTHR30121">
    <property type="entry name" value="UNCHARACTERIZED PROTEIN YJGR-RELATED"/>
    <property type="match status" value="1"/>
</dbReference>
<protein>
    <submittedName>
        <fullName evidence="5">Uncharacterized protein</fullName>
    </submittedName>
</protein>
<feature type="region of interest" description="Disordered" evidence="1">
    <location>
        <begin position="796"/>
        <end position="816"/>
    </location>
</feature>
<dbReference type="Proteomes" id="UP000177810">
    <property type="component" value="Unassembled WGS sequence"/>
</dbReference>
<dbReference type="AlphaFoldDB" id="A0A1G2F5B5"/>
<evidence type="ECO:0000313" key="5">
    <source>
        <dbReference type="EMBL" id="OGZ33219.1"/>
    </source>
</evidence>
<dbReference type="EMBL" id="MHMT01000003">
    <property type="protein sequence ID" value="OGZ33219.1"/>
    <property type="molecule type" value="Genomic_DNA"/>
</dbReference>
<organism evidence="5 6">
    <name type="scientific">Candidatus Portnoybacteria bacterium RBG_13_40_8</name>
    <dbReference type="NCBI Taxonomy" id="1801990"/>
    <lineage>
        <taxon>Bacteria</taxon>
        <taxon>Candidatus Portnoyibacteriota</taxon>
    </lineage>
</organism>
<dbReference type="STRING" id="1801990.A2V69_01680"/>
<dbReference type="InterPro" id="IPR051162">
    <property type="entry name" value="T4SS_component"/>
</dbReference>
<evidence type="ECO:0000259" key="3">
    <source>
        <dbReference type="Pfam" id="PF01935"/>
    </source>
</evidence>
<feature type="domain" description="DUF8128" evidence="4">
    <location>
        <begin position="63"/>
        <end position="355"/>
    </location>
</feature>
<feature type="transmembrane region" description="Helical" evidence="2">
    <location>
        <begin position="94"/>
        <end position="114"/>
    </location>
</feature>
<feature type="domain" description="Helicase HerA central" evidence="3">
    <location>
        <begin position="396"/>
        <end position="487"/>
    </location>
</feature>
<name>A0A1G2F5B5_9BACT</name>
<dbReference type="InterPro" id="IPR002789">
    <property type="entry name" value="HerA_central"/>
</dbReference>
<dbReference type="Gene3D" id="3.40.50.300">
    <property type="entry name" value="P-loop containing nucleotide triphosphate hydrolases"/>
    <property type="match status" value="2"/>
</dbReference>
<dbReference type="Pfam" id="PF01935">
    <property type="entry name" value="DUF87"/>
    <property type="match status" value="1"/>
</dbReference>
<evidence type="ECO:0000256" key="1">
    <source>
        <dbReference type="SAM" id="MobiDB-lite"/>
    </source>
</evidence>
<keyword evidence="2" id="KW-0812">Transmembrane</keyword>
<evidence type="ECO:0000259" key="4">
    <source>
        <dbReference type="Pfam" id="PF26449"/>
    </source>
</evidence>
<dbReference type="InterPro" id="IPR058441">
    <property type="entry name" value="DUF8128"/>
</dbReference>
<gene>
    <name evidence="5" type="ORF">A2V69_01680</name>
</gene>
<keyword evidence="2" id="KW-0472">Membrane</keyword>
<proteinExistence type="predicted"/>
<dbReference type="Pfam" id="PF26449">
    <property type="entry name" value="DUF8128"/>
    <property type="match status" value="1"/>
</dbReference>
<dbReference type="SUPFAM" id="SSF52540">
    <property type="entry name" value="P-loop containing nucleoside triphosphate hydrolases"/>
    <property type="match status" value="1"/>
</dbReference>
<keyword evidence="2" id="KW-1133">Transmembrane helix</keyword>
<accession>A0A1G2F5B5</accession>
<dbReference type="InterPro" id="IPR027417">
    <property type="entry name" value="P-loop_NTPase"/>
</dbReference>
<reference evidence="5 6" key="1">
    <citation type="journal article" date="2016" name="Nat. Commun.">
        <title>Thousands of microbial genomes shed light on interconnected biogeochemical processes in an aquifer system.</title>
        <authorList>
            <person name="Anantharaman K."/>
            <person name="Brown C.T."/>
            <person name="Hug L.A."/>
            <person name="Sharon I."/>
            <person name="Castelle C.J."/>
            <person name="Probst A.J."/>
            <person name="Thomas B.C."/>
            <person name="Singh A."/>
            <person name="Wilkins M.J."/>
            <person name="Karaoz U."/>
            <person name="Brodie E.L."/>
            <person name="Williams K.H."/>
            <person name="Hubbard S.S."/>
            <person name="Banfield J.F."/>
        </authorList>
    </citation>
    <scope>NUCLEOTIDE SEQUENCE [LARGE SCALE GENOMIC DNA]</scope>
</reference>
<evidence type="ECO:0000313" key="6">
    <source>
        <dbReference type="Proteomes" id="UP000177810"/>
    </source>
</evidence>
<dbReference type="PANTHER" id="PTHR30121:SF6">
    <property type="entry name" value="SLR6007 PROTEIN"/>
    <property type="match status" value="1"/>
</dbReference>